<evidence type="ECO:0000256" key="2">
    <source>
        <dbReference type="ARBA" id="ARBA00022723"/>
    </source>
</evidence>
<feature type="region of interest" description="Disordered" evidence="8">
    <location>
        <begin position="1"/>
        <end position="27"/>
    </location>
</feature>
<gene>
    <name evidence="10" type="ORF">RCO7_05569</name>
</gene>
<evidence type="ECO:0000256" key="8">
    <source>
        <dbReference type="SAM" id="MobiDB-lite"/>
    </source>
</evidence>
<dbReference type="PANTHER" id="PTHR40626">
    <property type="entry name" value="MIP31509P"/>
    <property type="match status" value="1"/>
</dbReference>
<comment type="subcellular location">
    <subcellularLocation>
        <location evidence="1">Nucleus</location>
    </subcellularLocation>
</comment>
<protein>
    <recommendedName>
        <fullName evidence="9">C2H2-type domain-containing protein</fullName>
    </recommendedName>
</protein>
<evidence type="ECO:0000259" key="9">
    <source>
        <dbReference type="PROSITE" id="PS50157"/>
    </source>
</evidence>
<evidence type="ECO:0000256" key="6">
    <source>
        <dbReference type="ARBA" id="ARBA00023242"/>
    </source>
</evidence>
<dbReference type="FunFam" id="3.30.160.60:FF:000414">
    <property type="entry name" value="Zinc finger protein 398"/>
    <property type="match status" value="1"/>
</dbReference>
<feature type="domain" description="C2H2-type" evidence="9">
    <location>
        <begin position="34"/>
        <end position="61"/>
    </location>
</feature>
<dbReference type="InterPro" id="IPR036236">
    <property type="entry name" value="Znf_C2H2_sf"/>
</dbReference>
<dbReference type="PROSITE" id="PS00028">
    <property type="entry name" value="ZINC_FINGER_C2H2_1"/>
    <property type="match status" value="2"/>
</dbReference>
<dbReference type="AlphaFoldDB" id="A0A1E1LKW7"/>
<accession>A0A1E1LKW7</accession>
<dbReference type="Gene3D" id="3.30.160.60">
    <property type="entry name" value="Classic Zinc Finger"/>
    <property type="match status" value="2"/>
</dbReference>
<dbReference type="GO" id="GO:0006351">
    <property type="term" value="P:DNA-templated transcription"/>
    <property type="evidence" value="ECO:0007669"/>
    <property type="project" value="InterPro"/>
</dbReference>
<name>A0A1E1LKW7_9HELO</name>
<keyword evidence="3" id="KW-0677">Repeat</keyword>
<dbReference type="PANTHER" id="PTHR40626:SF11">
    <property type="entry name" value="ZINC FINGER PROTEIN YPR022C"/>
    <property type="match status" value="1"/>
</dbReference>
<organism evidence="10 11">
    <name type="scientific">Rhynchosporium graminicola</name>
    <dbReference type="NCBI Taxonomy" id="2792576"/>
    <lineage>
        <taxon>Eukaryota</taxon>
        <taxon>Fungi</taxon>
        <taxon>Dikarya</taxon>
        <taxon>Ascomycota</taxon>
        <taxon>Pezizomycotina</taxon>
        <taxon>Leotiomycetes</taxon>
        <taxon>Helotiales</taxon>
        <taxon>Ploettnerulaceae</taxon>
        <taxon>Rhynchosporium</taxon>
    </lineage>
</organism>
<keyword evidence="2" id="KW-0479">Metal-binding</keyword>
<feature type="region of interest" description="Disordered" evidence="8">
    <location>
        <begin position="83"/>
        <end position="129"/>
    </location>
</feature>
<dbReference type="InterPro" id="IPR007219">
    <property type="entry name" value="XnlR_reg_dom"/>
</dbReference>
<reference evidence="11" key="1">
    <citation type="submission" date="2016-03" db="EMBL/GenBank/DDBJ databases">
        <authorList>
            <person name="Ploux O."/>
        </authorList>
    </citation>
    <scope>NUCLEOTIDE SEQUENCE [LARGE SCALE GENOMIC DNA]</scope>
    <source>
        <strain evidence="11">UK7</strain>
    </source>
</reference>
<dbReference type="CDD" id="cd12148">
    <property type="entry name" value="fungal_TF_MHR"/>
    <property type="match status" value="1"/>
</dbReference>
<dbReference type="Pfam" id="PF00096">
    <property type="entry name" value="zf-C2H2"/>
    <property type="match status" value="1"/>
</dbReference>
<comment type="caution">
    <text evidence="10">The sequence shown here is derived from an EMBL/GenBank/DDBJ whole genome shotgun (WGS) entry which is preliminary data.</text>
</comment>
<evidence type="ECO:0000313" key="10">
    <source>
        <dbReference type="EMBL" id="CZT11130.1"/>
    </source>
</evidence>
<evidence type="ECO:0000256" key="4">
    <source>
        <dbReference type="ARBA" id="ARBA00022771"/>
    </source>
</evidence>
<keyword evidence="4 7" id="KW-0863">Zinc-finger</keyword>
<evidence type="ECO:0000256" key="7">
    <source>
        <dbReference type="PROSITE-ProRule" id="PRU00042"/>
    </source>
</evidence>
<feature type="compositionally biased region" description="Polar residues" evidence="8">
    <location>
        <begin position="1"/>
        <end position="21"/>
    </location>
</feature>
<proteinExistence type="predicted"/>
<feature type="compositionally biased region" description="Low complexity" evidence="8">
    <location>
        <begin position="97"/>
        <end position="129"/>
    </location>
</feature>
<evidence type="ECO:0000256" key="5">
    <source>
        <dbReference type="ARBA" id="ARBA00022833"/>
    </source>
</evidence>
<feature type="domain" description="C2H2-type" evidence="9">
    <location>
        <begin position="62"/>
        <end position="89"/>
    </location>
</feature>
<dbReference type="InterPro" id="IPR013087">
    <property type="entry name" value="Znf_C2H2_type"/>
</dbReference>
<evidence type="ECO:0000256" key="3">
    <source>
        <dbReference type="ARBA" id="ARBA00022737"/>
    </source>
</evidence>
<dbReference type="GO" id="GO:0005634">
    <property type="term" value="C:nucleus"/>
    <property type="evidence" value="ECO:0007669"/>
    <property type="project" value="UniProtKB-SubCell"/>
</dbReference>
<sequence>MSSTNTTPRRGANNTNNSSIPGTGSAAGLGSGGKACRFCGRQFAKTEHLIRHERCHTKERPFQCSICGKNYSRNDTLIRHRRTHGSNTATVPQDVFNNNNASTTNDSSDVPPTTPTSSRMPSHRPMSSISSSIAASDFTGAGTDFNPSPVDFNPIGGEMFGHQIYTNNPVDLLPPGGFPQMTSVGPAMPQIDPSLTGGRVNDLGAGANMDFSSTYLDPALQQYPPPSDMNGFPLGPMPYTTPEIDQFQSWYFTSDFDVVAFNKQFKVPTAAEFFGLGRSIMLKSHDIPSPDTGGELSLNTAWEQDLVPSTDFMNLAIQFFLTRFNPIFPIFHGPTFRPADHTSLLLLSIASIGSLLINNDQACLRGAKMFETVHKTISESWAIADSLPLNERNSFIQAALISQLFAYLCGSPRYLALVKSFHVNLVDLARRSGVLDITRTLPDVTGKAQEQLDAAWNSWAREEELSRTALGLYIHDAQFASTYHNAPILQHNALRLFVASTDELFAATTPTRWSHLLRLSPDVSKLSTHLHANQLEHVDTAPLSKELSCRESRYSCYVILHSIGASIHASKIQGKLTPKQKHSYEEALICWYHAYEQTRTTQDPDPLCLMVLYHEIFMTLLVDFSQLETAIGGSTNASGVDAIKYARTWSTSIEAKRCIIHASLIHRQCEGIPYHAEPALHVPRSMFLAARAWYCYIQFDPSNTSLPLTSSIPQQQQQQLTYEESFNIPEVKMFNIDPMQYIPAVNGFGTGKPQLTEAATLCRLADLLDQIGRWGLARRFARILRGLIYGGEVTGGLGGGVGQAVVGI</sequence>
<dbReference type="GO" id="GO:0000785">
    <property type="term" value="C:chromatin"/>
    <property type="evidence" value="ECO:0007669"/>
    <property type="project" value="TreeGrafter"/>
</dbReference>
<dbReference type="Pfam" id="PF04082">
    <property type="entry name" value="Fungal_trans"/>
    <property type="match status" value="1"/>
</dbReference>
<dbReference type="SUPFAM" id="SSF57667">
    <property type="entry name" value="beta-beta-alpha zinc fingers"/>
    <property type="match status" value="1"/>
</dbReference>
<keyword evidence="11" id="KW-1185">Reference proteome</keyword>
<evidence type="ECO:0000313" key="11">
    <source>
        <dbReference type="Proteomes" id="UP000178129"/>
    </source>
</evidence>
<dbReference type="Proteomes" id="UP000178129">
    <property type="component" value="Unassembled WGS sequence"/>
</dbReference>
<dbReference type="GO" id="GO:0008270">
    <property type="term" value="F:zinc ion binding"/>
    <property type="evidence" value="ECO:0007669"/>
    <property type="project" value="UniProtKB-KW"/>
</dbReference>
<evidence type="ECO:0000256" key="1">
    <source>
        <dbReference type="ARBA" id="ARBA00004123"/>
    </source>
</evidence>
<dbReference type="InParanoid" id="A0A1E1LKW7"/>
<keyword evidence="6" id="KW-0539">Nucleus</keyword>
<keyword evidence="5" id="KW-0862">Zinc</keyword>
<dbReference type="GO" id="GO:0000978">
    <property type="term" value="F:RNA polymerase II cis-regulatory region sequence-specific DNA binding"/>
    <property type="evidence" value="ECO:0007669"/>
    <property type="project" value="InterPro"/>
</dbReference>
<dbReference type="SMART" id="SM00355">
    <property type="entry name" value="ZnF_C2H2"/>
    <property type="match status" value="2"/>
</dbReference>
<dbReference type="EMBL" id="FJUW01000061">
    <property type="protein sequence ID" value="CZT11130.1"/>
    <property type="molecule type" value="Genomic_DNA"/>
</dbReference>
<dbReference type="PROSITE" id="PS50157">
    <property type="entry name" value="ZINC_FINGER_C2H2_2"/>
    <property type="match status" value="2"/>
</dbReference>
<dbReference type="GO" id="GO:0000981">
    <property type="term" value="F:DNA-binding transcription factor activity, RNA polymerase II-specific"/>
    <property type="evidence" value="ECO:0007669"/>
    <property type="project" value="InterPro"/>
</dbReference>
<dbReference type="InterPro" id="IPR051059">
    <property type="entry name" value="VerF-like"/>
</dbReference>
<dbReference type="STRING" id="914237.A0A1E1LKW7"/>